<accession>A0A8J3YHT4</accession>
<dbReference type="NCBIfam" id="TIGR00702">
    <property type="entry name" value="YcaO-type kinase domain"/>
    <property type="match status" value="1"/>
</dbReference>
<dbReference type="RefSeq" id="WP_203897799.1">
    <property type="nucleotide sequence ID" value="NZ_BOPF01000003.1"/>
</dbReference>
<reference evidence="2" key="1">
    <citation type="submission" date="2021-01" db="EMBL/GenBank/DDBJ databases">
        <title>Whole genome shotgun sequence of Virgisporangium aliadipatigenens NBRC 105644.</title>
        <authorList>
            <person name="Komaki H."/>
            <person name="Tamura T."/>
        </authorList>
    </citation>
    <scope>NUCLEOTIDE SEQUENCE</scope>
    <source>
        <strain evidence="2">NBRC 105644</strain>
    </source>
</reference>
<dbReference type="PROSITE" id="PS51664">
    <property type="entry name" value="YCAO"/>
    <property type="match status" value="1"/>
</dbReference>
<dbReference type="PANTHER" id="PTHR37809:SF1">
    <property type="entry name" value="RIBOSOMAL PROTEIN S12 METHYLTHIOTRANSFERASE ACCESSORY FACTOR YCAO"/>
    <property type="match status" value="1"/>
</dbReference>
<dbReference type="EMBL" id="BOPF01000003">
    <property type="protein sequence ID" value="GIJ44235.1"/>
    <property type="molecule type" value="Genomic_DNA"/>
</dbReference>
<organism evidence="2 3">
    <name type="scientific">Virgisporangium aliadipatigenens</name>
    <dbReference type="NCBI Taxonomy" id="741659"/>
    <lineage>
        <taxon>Bacteria</taxon>
        <taxon>Bacillati</taxon>
        <taxon>Actinomycetota</taxon>
        <taxon>Actinomycetes</taxon>
        <taxon>Micromonosporales</taxon>
        <taxon>Micromonosporaceae</taxon>
        <taxon>Virgisporangium</taxon>
    </lineage>
</organism>
<evidence type="ECO:0000313" key="3">
    <source>
        <dbReference type="Proteomes" id="UP000619260"/>
    </source>
</evidence>
<dbReference type="AlphaFoldDB" id="A0A8J3YHT4"/>
<evidence type="ECO:0000259" key="1">
    <source>
        <dbReference type="PROSITE" id="PS51664"/>
    </source>
</evidence>
<sequence length="385" mass="41298">MTPAVAVSAPKVFFAGTHRTRAPQETWERVLPKLPRFGITRVADVTGLDTIGIPVAMAIRPLARTLSVSQGKGQSLLLAKVSAAMESVELWHAEHVAPPIVFAQARASELDLPYRIDDLARTPGALVGDDTPLDWIMGRGVLTGKPVPVPAVVVRMLGPHERRWNPTGFVRNSNGLASGNSVAEAALHALYETVERDAVSSLPAGEFGAKIETSGIDDGGSRHLLDLIRRADVELEVHHVPSRLGIPCFAARLWSADFSVTSIGFGAHLAVDVAFSRAVTEAAQSRLTVIAGSRDDIPALYSQVREGARALPPVPGARIAWTDVPDPPRPPFEDLAAELRWAAASLTALVGHEPILVDLSIEEDLYVVKVVTPGQVMDLKRYHSA</sequence>
<dbReference type="Proteomes" id="UP000619260">
    <property type="component" value="Unassembled WGS sequence"/>
</dbReference>
<dbReference type="PANTHER" id="PTHR37809">
    <property type="entry name" value="RIBOSOMAL PROTEIN S12 METHYLTHIOTRANSFERASE ACCESSORY FACTOR YCAO"/>
    <property type="match status" value="1"/>
</dbReference>
<proteinExistence type="predicted"/>
<comment type="caution">
    <text evidence="2">The sequence shown here is derived from an EMBL/GenBank/DDBJ whole genome shotgun (WGS) entry which is preliminary data.</text>
</comment>
<evidence type="ECO:0000313" key="2">
    <source>
        <dbReference type="EMBL" id="GIJ44235.1"/>
    </source>
</evidence>
<feature type="domain" description="YcaO" evidence="1">
    <location>
        <begin position="71"/>
        <end position="385"/>
    </location>
</feature>
<dbReference type="Pfam" id="PF02624">
    <property type="entry name" value="YcaO"/>
    <property type="match status" value="1"/>
</dbReference>
<dbReference type="InterPro" id="IPR003776">
    <property type="entry name" value="YcaO-like_dom"/>
</dbReference>
<gene>
    <name evidence="2" type="ORF">Val02_11210</name>
</gene>
<name>A0A8J3YHT4_9ACTN</name>
<keyword evidence="3" id="KW-1185">Reference proteome</keyword>
<dbReference type="Gene3D" id="3.30.160.660">
    <property type="match status" value="1"/>
</dbReference>
<protein>
    <recommendedName>
        <fullName evidence="1">YcaO domain-containing protein</fullName>
    </recommendedName>
</protein>